<accession>A0A6M3IMH8</accession>
<dbReference type="SUPFAM" id="SSF53448">
    <property type="entry name" value="Nucleotide-diphospho-sugar transferases"/>
    <property type="match status" value="1"/>
</dbReference>
<gene>
    <name evidence="4" type="ORF">MM415B01601_0014</name>
</gene>
<dbReference type="GO" id="GO:0016740">
    <property type="term" value="F:transferase activity"/>
    <property type="evidence" value="ECO:0007669"/>
    <property type="project" value="UniProtKB-KW"/>
</dbReference>
<dbReference type="Pfam" id="PF02709">
    <property type="entry name" value="Glyco_transf_7C"/>
    <property type="match status" value="1"/>
</dbReference>
<protein>
    <submittedName>
        <fullName evidence="4">Putative glycosyltransferase</fullName>
    </submittedName>
</protein>
<reference evidence="4" key="1">
    <citation type="submission" date="2020-03" db="EMBL/GenBank/DDBJ databases">
        <title>The deep terrestrial virosphere.</title>
        <authorList>
            <person name="Holmfeldt K."/>
            <person name="Nilsson E."/>
            <person name="Simone D."/>
            <person name="Lopez-Fernandez M."/>
            <person name="Wu X."/>
            <person name="de Brujin I."/>
            <person name="Lundin D."/>
            <person name="Andersson A."/>
            <person name="Bertilsson S."/>
            <person name="Dopson M."/>
        </authorList>
    </citation>
    <scope>NUCLEOTIDE SEQUENCE</scope>
    <source>
        <strain evidence="4">MM415B01601</strain>
    </source>
</reference>
<dbReference type="InterPro" id="IPR029044">
    <property type="entry name" value="Nucleotide-diphossugar_trans"/>
</dbReference>
<evidence type="ECO:0000259" key="2">
    <source>
        <dbReference type="Pfam" id="PF00535"/>
    </source>
</evidence>
<dbReference type="PANTHER" id="PTHR43685">
    <property type="entry name" value="GLYCOSYLTRANSFERASE"/>
    <property type="match status" value="1"/>
</dbReference>
<evidence type="ECO:0000259" key="3">
    <source>
        <dbReference type="Pfam" id="PF02709"/>
    </source>
</evidence>
<evidence type="ECO:0000256" key="1">
    <source>
        <dbReference type="ARBA" id="ARBA00022679"/>
    </source>
</evidence>
<dbReference type="InterPro" id="IPR027791">
    <property type="entry name" value="Galactosyl_T_C"/>
</dbReference>
<organism evidence="4">
    <name type="scientific">viral metagenome</name>
    <dbReference type="NCBI Taxonomy" id="1070528"/>
    <lineage>
        <taxon>unclassified sequences</taxon>
        <taxon>metagenomes</taxon>
        <taxon>organismal metagenomes</taxon>
    </lineage>
</organism>
<sequence length="247" mass="29097">MLSIVMPILIVHPVIERMTLETIDSVYKTTLGEWELILVVHGETPLHFKCFYPRVQMVYNKERMAISEAYNLGFKQAKGDIFCCLHNDVMLPFGWNYLMDQVAREGNISFPMLKEEKEFCRLRGIIPTEPWQTPACCFMFSRDLWDRLGGYDEQFKEMHGEDIDLFKRAEDMGVKLVRCDVEVYHRRGATRALVSDGGGKAFIDNWNKYYFKHRKQPGEVLNLPRVNERPEVFHNYKKEVSFDERHS</sequence>
<name>A0A6M3IMH8_9ZZZZ</name>
<dbReference type="Gene3D" id="3.90.550.10">
    <property type="entry name" value="Spore Coat Polysaccharide Biosynthesis Protein SpsA, Chain A"/>
    <property type="match status" value="1"/>
</dbReference>
<dbReference type="AlphaFoldDB" id="A0A6M3IMH8"/>
<feature type="domain" description="Glycosyltransferase 2-like" evidence="2">
    <location>
        <begin position="3"/>
        <end position="95"/>
    </location>
</feature>
<evidence type="ECO:0000313" key="4">
    <source>
        <dbReference type="EMBL" id="QJA57672.1"/>
    </source>
</evidence>
<dbReference type="InterPro" id="IPR001173">
    <property type="entry name" value="Glyco_trans_2-like"/>
</dbReference>
<feature type="domain" description="Galactosyltransferase C-terminal" evidence="3">
    <location>
        <begin position="135"/>
        <end position="182"/>
    </location>
</feature>
<dbReference type="Pfam" id="PF00535">
    <property type="entry name" value="Glycos_transf_2"/>
    <property type="match status" value="1"/>
</dbReference>
<dbReference type="InterPro" id="IPR050834">
    <property type="entry name" value="Glycosyltransf_2"/>
</dbReference>
<proteinExistence type="predicted"/>
<dbReference type="PANTHER" id="PTHR43685:SF2">
    <property type="entry name" value="GLYCOSYLTRANSFERASE 2-LIKE DOMAIN-CONTAINING PROTEIN"/>
    <property type="match status" value="1"/>
</dbReference>
<keyword evidence="1 4" id="KW-0808">Transferase</keyword>
<dbReference type="EMBL" id="MT141286">
    <property type="protein sequence ID" value="QJA57672.1"/>
    <property type="molecule type" value="Genomic_DNA"/>
</dbReference>